<dbReference type="Proteomes" id="UP001200642">
    <property type="component" value="Unassembled WGS sequence"/>
</dbReference>
<evidence type="ECO:0000313" key="4">
    <source>
        <dbReference type="Proteomes" id="UP001200642"/>
    </source>
</evidence>
<keyword evidence="1" id="KW-0732">Signal</keyword>
<dbReference type="InterPro" id="IPR025491">
    <property type="entry name" value="DUF4382"/>
</dbReference>
<dbReference type="EMBL" id="JAIRBC010000048">
    <property type="protein sequence ID" value="MCG2462825.1"/>
    <property type="molecule type" value="Genomic_DNA"/>
</dbReference>
<dbReference type="RefSeq" id="WP_317903958.1">
    <property type="nucleotide sequence ID" value="NZ_JAIRBC010000048.1"/>
</dbReference>
<comment type="caution">
    <text evidence="3">The sequence shown here is derived from an EMBL/GenBank/DDBJ whole genome shotgun (WGS) entry which is preliminary data.</text>
</comment>
<proteinExistence type="predicted"/>
<dbReference type="PROSITE" id="PS51257">
    <property type="entry name" value="PROKAR_LIPOPROTEIN"/>
    <property type="match status" value="1"/>
</dbReference>
<organism evidence="3 4">
    <name type="scientific">Cerina litoralis</name>
    <dbReference type="NCBI Taxonomy" id="2874477"/>
    <lineage>
        <taxon>Bacteria</taxon>
        <taxon>Pseudomonadati</taxon>
        <taxon>Bacteroidota</taxon>
        <taxon>Flavobacteriia</taxon>
        <taxon>Flavobacteriales</taxon>
        <taxon>Flavobacteriaceae</taxon>
        <taxon>Cerina</taxon>
    </lineage>
</organism>
<reference evidence="3" key="1">
    <citation type="submission" date="2023-02" db="EMBL/GenBank/DDBJ databases">
        <title>Genome of Flavobacteriaceae gen. nov. sp. strain F89.</title>
        <authorList>
            <person name="Wang Y."/>
        </authorList>
    </citation>
    <scope>NUCLEOTIDE SEQUENCE</scope>
    <source>
        <strain evidence="3">F89</strain>
    </source>
</reference>
<gene>
    <name evidence="3" type="ORF">K8352_18825</name>
</gene>
<evidence type="ECO:0000259" key="2">
    <source>
        <dbReference type="Pfam" id="PF14321"/>
    </source>
</evidence>
<dbReference type="Pfam" id="PF14321">
    <property type="entry name" value="DUF4382"/>
    <property type="match status" value="1"/>
</dbReference>
<protein>
    <submittedName>
        <fullName evidence="3">DUF4382 domain-containing protein</fullName>
    </submittedName>
</protein>
<accession>A0AAE3JQ65</accession>
<keyword evidence="4" id="KW-1185">Reference proteome</keyword>
<feature type="domain" description="DUF4382" evidence="2">
    <location>
        <begin position="41"/>
        <end position="174"/>
    </location>
</feature>
<evidence type="ECO:0000256" key="1">
    <source>
        <dbReference type="SAM" id="SignalP"/>
    </source>
</evidence>
<feature type="signal peptide" evidence="1">
    <location>
        <begin position="1"/>
        <end position="23"/>
    </location>
</feature>
<dbReference type="AlphaFoldDB" id="A0AAE3JQ65"/>
<name>A0AAE3JQ65_9FLAO</name>
<feature type="chain" id="PRO_5042109923" evidence="1">
    <location>
        <begin position="24"/>
        <end position="318"/>
    </location>
</feature>
<evidence type="ECO:0000313" key="3">
    <source>
        <dbReference type="EMBL" id="MCG2462825.1"/>
    </source>
</evidence>
<sequence>MKNSILNIKLCALILMTVFTSCSKNDDSTDEMGQESYNTEMAITDAPIDHADVKAAVVTITGVKVDGKSIEGFNTTTVDLMTLQQGKMMTLGNLDLTAKTYSSISLIMDYESDATGNFPGCYVETADGVKHQLKSSANEIKINDKVDVLASTANKIIIDFDLRKTIIAATKAEDKFDFVTAAELSSGIRLVNNLETGSISGTVSDNKNTSEKIVVFAYKTGTFNEAEAEGQGASNVAFANAVTSTTVDTTTNSFKLNFLKEGDYEAHFASYSDTNNDGKLEFNGMLNVESLTNVQIGQIKVTSNINIGLNVAVTGIKK</sequence>